<gene>
    <name evidence="2" type="ORF">S06H3_22516</name>
</gene>
<comment type="caution">
    <text evidence="2">The sequence shown here is derived from an EMBL/GenBank/DDBJ whole genome shotgun (WGS) entry which is preliminary data.</text>
</comment>
<protein>
    <submittedName>
        <fullName evidence="2">Uncharacterized protein</fullName>
    </submittedName>
</protein>
<proteinExistence type="predicted"/>
<sequence length="70" mass="7853">MPDSFIKRTMEKNGSLNEPLKPVPSMEDFSEDSEDNTHDSDCLSEGGNVVNCLRRRDFCAIARGVRLSFS</sequence>
<feature type="compositionally biased region" description="Basic and acidic residues" evidence="1">
    <location>
        <begin position="1"/>
        <end position="11"/>
    </location>
</feature>
<feature type="non-terminal residue" evidence="2">
    <location>
        <position position="70"/>
    </location>
</feature>
<evidence type="ECO:0000313" key="2">
    <source>
        <dbReference type="EMBL" id="GAI15084.1"/>
    </source>
</evidence>
<feature type="region of interest" description="Disordered" evidence="1">
    <location>
        <begin position="1"/>
        <end position="41"/>
    </location>
</feature>
<organism evidence="2">
    <name type="scientific">marine sediment metagenome</name>
    <dbReference type="NCBI Taxonomy" id="412755"/>
    <lineage>
        <taxon>unclassified sequences</taxon>
        <taxon>metagenomes</taxon>
        <taxon>ecological metagenomes</taxon>
    </lineage>
</organism>
<dbReference type="EMBL" id="BARV01012051">
    <property type="protein sequence ID" value="GAI15084.1"/>
    <property type="molecule type" value="Genomic_DNA"/>
</dbReference>
<name>X1N8X9_9ZZZZ</name>
<evidence type="ECO:0000256" key="1">
    <source>
        <dbReference type="SAM" id="MobiDB-lite"/>
    </source>
</evidence>
<accession>X1N8X9</accession>
<reference evidence="2" key="1">
    <citation type="journal article" date="2014" name="Front. Microbiol.">
        <title>High frequency of phylogenetically diverse reductive dehalogenase-homologous genes in deep subseafloor sedimentary metagenomes.</title>
        <authorList>
            <person name="Kawai M."/>
            <person name="Futagami T."/>
            <person name="Toyoda A."/>
            <person name="Takaki Y."/>
            <person name="Nishi S."/>
            <person name="Hori S."/>
            <person name="Arai W."/>
            <person name="Tsubouchi T."/>
            <person name="Morono Y."/>
            <person name="Uchiyama I."/>
            <person name="Ito T."/>
            <person name="Fujiyama A."/>
            <person name="Inagaki F."/>
            <person name="Takami H."/>
        </authorList>
    </citation>
    <scope>NUCLEOTIDE SEQUENCE</scope>
    <source>
        <strain evidence="2">Expedition CK06-06</strain>
    </source>
</reference>
<dbReference type="AlphaFoldDB" id="X1N8X9"/>